<protein>
    <submittedName>
        <fullName evidence="1">Uncharacterized protein</fullName>
    </submittedName>
</protein>
<dbReference type="EMBL" id="LXHQ01000006">
    <property type="protein sequence ID" value="OAV28241.1"/>
    <property type="molecule type" value="Genomic_DNA"/>
</dbReference>
<name>A0A198Y2I1_MORCA</name>
<evidence type="ECO:0000313" key="3">
    <source>
        <dbReference type="Proteomes" id="UP000078295"/>
    </source>
</evidence>
<proteinExistence type="predicted"/>
<accession>A0A198Y2I1</accession>
<evidence type="ECO:0000313" key="2">
    <source>
        <dbReference type="EMBL" id="OAV28241.1"/>
    </source>
</evidence>
<comment type="caution">
    <text evidence="1">The sequence shown here is derived from an EMBL/GenBank/DDBJ whole genome shotgun (WGS) entry which is preliminary data.</text>
</comment>
<evidence type="ECO:0000313" key="4">
    <source>
        <dbReference type="Proteomes" id="UP000078446"/>
    </source>
</evidence>
<dbReference type="Proteomes" id="UP000078295">
    <property type="component" value="Unassembled WGS sequence"/>
</dbReference>
<dbReference type="EMBL" id="LXHE01000022">
    <property type="protein sequence ID" value="OAU99386.1"/>
    <property type="molecule type" value="Genomic_DNA"/>
</dbReference>
<sequence length="53" mass="6226">MGQSFVIDPIFLFSLTKVFYQKPTKSYKNFSKIPMPPANYGSKMLKYNLNWLC</sequence>
<dbReference type="AlphaFoldDB" id="A0A198Y2I1"/>
<dbReference type="Proteomes" id="UP000078446">
    <property type="component" value="Unassembled WGS sequence"/>
</dbReference>
<evidence type="ECO:0000313" key="1">
    <source>
        <dbReference type="EMBL" id="OAU99386.1"/>
    </source>
</evidence>
<reference evidence="3 4" key="1">
    <citation type="journal article" date="2016" name="Genome Biol. Evol.">
        <title>Comparative Genomic Analyses of the Moraxella catarrhalis Serosensitive and Seroresistant Lineages Demonstrate Their Independent Evolution.</title>
        <authorList>
            <person name="Earl J.P."/>
            <person name="de Vries S.P."/>
            <person name="Ahmed A."/>
            <person name="Powell E."/>
            <person name="Schultz M.P."/>
            <person name="Hermans P.W."/>
            <person name="Hill D.J."/>
            <person name="Zhou Z."/>
            <person name="Constantinidou C.I."/>
            <person name="Hu F.Z."/>
            <person name="Bootsma H.J."/>
            <person name="Ehrlich G.D."/>
        </authorList>
    </citation>
    <scope>NUCLEOTIDE SEQUENCE [LARGE SCALE GENOMIC DNA]</scope>
    <source>
        <strain evidence="2 3">F23</strain>
        <strain evidence="1 4">Z7574</strain>
    </source>
</reference>
<gene>
    <name evidence="2" type="ORF">AO370_0025</name>
    <name evidence="1" type="ORF">AO382_2031</name>
</gene>
<organism evidence="1 4">
    <name type="scientific">Moraxella catarrhalis</name>
    <name type="common">Branhamella catarrhalis</name>
    <dbReference type="NCBI Taxonomy" id="480"/>
    <lineage>
        <taxon>Bacteria</taxon>
        <taxon>Pseudomonadati</taxon>
        <taxon>Pseudomonadota</taxon>
        <taxon>Gammaproteobacteria</taxon>
        <taxon>Moraxellales</taxon>
        <taxon>Moraxellaceae</taxon>
        <taxon>Moraxella</taxon>
    </lineage>
</organism>